<keyword evidence="9" id="KW-1185">Reference proteome</keyword>
<proteinExistence type="inferred from homology"/>
<organism evidence="8 9">
    <name type="scientific">Neofusicoccum ribis</name>
    <dbReference type="NCBI Taxonomy" id="45134"/>
    <lineage>
        <taxon>Eukaryota</taxon>
        <taxon>Fungi</taxon>
        <taxon>Dikarya</taxon>
        <taxon>Ascomycota</taxon>
        <taxon>Pezizomycotina</taxon>
        <taxon>Dothideomycetes</taxon>
        <taxon>Dothideomycetes incertae sedis</taxon>
        <taxon>Botryosphaeriales</taxon>
        <taxon>Botryosphaeriaceae</taxon>
        <taxon>Neofusicoccum</taxon>
    </lineage>
</organism>
<keyword evidence="4" id="KW-0496">Mitochondrion</keyword>
<dbReference type="InterPro" id="IPR052064">
    <property type="entry name" value="Mito_IMP1_subunit"/>
</dbReference>
<dbReference type="InterPro" id="IPR019533">
    <property type="entry name" value="Peptidase_S26"/>
</dbReference>
<evidence type="ECO:0000256" key="2">
    <source>
        <dbReference type="ARBA" id="ARBA00022792"/>
    </source>
</evidence>
<keyword evidence="3" id="KW-0378">Hydrolase</keyword>
<comment type="subcellular location">
    <subcellularLocation>
        <location evidence="1">Mitochondrion inner membrane</location>
    </subcellularLocation>
</comment>
<keyword evidence="2" id="KW-0999">Mitochondrion inner membrane</keyword>
<comment type="similarity">
    <text evidence="6">Belongs to the peptidase S26 family. IMP1 subfamily.</text>
</comment>
<sequence length="179" mass="19858">MPFPRLTRILPSFGRTPLTAPQLVFHTVAAGLLYHVVAAHTFTIRFTYGASMVPTLQTIGDAVVISRAHRRGRGIAVGDLVNYENPFRLDYGVIKRVVGMPGDFVLRDTPGAEGEGLMVQVPEGHCWVAGDNQAHSRDSRIHGPVPLALVKGKVVARVLPFREMKWFENTLTEPFDEWD</sequence>
<evidence type="ECO:0000313" key="8">
    <source>
        <dbReference type="EMBL" id="KAL1630317.1"/>
    </source>
</evidence>
<protein>
    <recommendedName>
        <fullName evidence="7">Peptidase S26 domain-containing protein</fullName>
    </recommendedName>
</protein>
<evidence type="ECO:0000256" key="1">
    <source>
        <dbReference type="ARBA" id="ARBA00004273"/>
    </source>
</evidence>
<keyword evidence="5" id="KW-0472">Membrane</keyword>
<dbReference type="EMBL" id="JAJVDC020000048">
    <property type="protein sequence ID" value="KAL1630317.1"/>
    <property type="molecule type" value="Genomic_DNA"/>
</dbReference>
<dbReference type="InterPro" id="IPR036286">
    <property type="entry name" value="LexA/Signal_pep-like_sf"/>
</dbReference>
<name>A0ABR3SUR5_9PEZI</name>
<evidence type="ECO:0000256" key="6">
    <source>
        <dbReference type="ARBA" id="ARBA00038445"/>
    </source>
</evidence>
<dbReference type="Gene3D" id="2.10.109.10">
    <property type="entry name" value="Umud Fragment, subunit A"/>
    <property type="match status" value="1"/>
</dbReference>
<feature type="domain" description="Peptidase S26" evidence="7">
    <location>
        <begin position="27"/>
        <end position="105"/>
    </location>
</feature>
<evidence type="ECO:0000259" key="7">
    <source>
        <dbReference type="Pfam" id="PF10502"/>
    </source>
</evidence>
<evidence type="ECO:0000256" key="3">
    <source>
        <dbReference type="ARBA" id="ARBA00022801"/>
    </source>
</evidence>
<comment type="caution">
    <text evidence="8">The sequence shown here is derived from an EMBL/GenBank/DDBJ whole genome shotgun (WGS) entry which is preliminary data.</text>
</comment>
<evidence type="ECO:0000256" key="4">
    <source>
        <dbReference type="ARBA" id="ARBA00023128"/>
    </source>
</evidence>
<dbReference type="InterPro" id="IPR000223">
    <property type="entry name" value="Pept_S26A_signal_pept_1"/>
</dbReference>
<dbReference type="PANTHER" id="PTHR12383">
    <property type="entry name" value="PROTEASE FAMILY S26 MITOCHONDRIAL INNER MEMBRANE PROTEASE-RELATED"/>
    <property type="match status" value="1"/>
</dbReference>
<dbReference type="PANTHER" id="PTHR12383:SF16">
    <property type="entry name" value="MITOCHONDRIAL INNER MEMBRANE PROTEASE SUBUNIT 1"/>
    <property type="match status" value="1"/>
</dbReference>
<reference evidence="8 9" key="1">
    <citation type="submission" date="2024-02" db="EMBL/GenBank/DDBJ databases">
        <title>De novo assembly and annotation of 12 fungi associated with fruit tree decline syndrome in Ontario, Canada.</title>
        <authorList>
            <person name="Sulman M."/>
            <person name="Ellouze W."/>
            <person name="Ilyukhin E."/>
        </authorList>
    </citation>
    <scope>NUCLEOTIDE SEQUENCE [LARGE SCALE GENOMIC DNA]</scope>
    <source>
        <strain evidence="8 9">M1-105</strain>
    </source>
</reference>
<dbReference type="SUPFAM" id="SSF51306">
    <property type="entry name" value="LexA/Signal peptidase"/>
    <property type="match status" value="1"/>
</dbReference>
<evidence type="ECO:0000256" key="5">
    <source>
        <dbReference type="ARBA" id="ARBA00023136"/>
    </source>
</evidence>
<dbReference type="PRINTS" id="PR00727">
    <property type="entry name" value="LEADERPTASE"/>
</dbReference>
<feature type="domain" description="Peptidase S26" evidence="7">
    <location>
        <begin position="120"/>
        <end position="158"/>
    </location>
</feature>
<gene>
    <name evidence="8" type="ORF">SLS56_004989</name>
</gene>
<dbReference type="Pfam" id="PF10502">
    <property type="entry name" value="Peptidase_S26"/>
    <property type="match status" value="2"/>
</dbReference>
<dbReference type="CDD" id="cd06530">
    <property type="entry name" value="S26_SPase_I"/>
    <property type="match status" value="1"/>
</dbReference>
<dbReference type="Proteomes" id="UP001521116">
    <property type="component" value="Unassembled WGS sequence"/>
</dbReference>
<accession>A0ABR3SUR5</accession>
<evidence type="ECO:0000313" key="9">
    <source>
        <dbReference type="Proteomes" id="UP001521116"/>
    </source>
</evidence>